<dbReference type="InterPro" id="IPR022893">
    <property type="entry name" value="Shikimate_DH_fam"/>
</dbReference>
<feature type="binding site" evidence="7">
    <location>
        <position position="112"/>
    </location>
    <ligand>
        <name>shikimate</name>
        <dbReference type="ChEBI" id="CHEBI:36208"/>
    </ligand>
</feature>
<comment type="function">
    <text evidence="7">Involved in the biosynthesis of the chorismate, which leads to the biosynthesis of aromatic amino acids. Catalyzes the reversible NADPH linked reduction of 3-dehydroshikimate (DHSA) to yield shikimate (SA).</text>
</comment>
<feature type="binding site" evidence="7">
    <location>
        <position position="230"/>
    </location>
    <ligand>
        <name>shikimate</name>
        <dbReference type="ChEBI" id="CHEBI:36208"/>
    </ligand>
</feature>
<feature type="binding site" evidence="7">
    <location>
        <position position="97"/>
    </location>
    <ligand>
        <name>shikimate</name>
        <dbReference type="ChEBI" id="CHEBI:36208"/>
    </ligand>
</feature>
<dbReference type="NCBIfam" id="NF009201">
    <property type="entry name" value="PRK12549.1"/>
    <property type="match status" value="1"/>
</dbReference>
<dbReference type="InterPro" id="IPR006151">
    <property type="entry name" value="Shikm_DH/Glu-tRNA_Rdtase"/>
</dbReference>
<dbReference type="EMBL" id="CP025738">
    <property type="protein sequence ID" value="AUO48873.1"/>
    <property type="molecule type" value="Genomic_DNA"/>
</dbReference>
<dbReference type="EC" id="1.1.1.25" evidence="2 7"/>
<feature type="binding site" evidence="7">
    <location>
        <begin position="20"/>
        <end position="22"/>
    </location>
    <ligand>
        <name>shikimate</name>
        <dbReference type="ChEBI" id="CHEBI:36208"/>
    </ligand>
</feature>
<evidence type="ECO:0000256" key="7">
    <source>
        <dbReference type="HAMAP-Rule" id="MF_00222"/>
    </source>
</evidence>
<feature type="active site" description="Proton acceptor" evidence="7">
    <location>
        <position position="76"/>
    </location>
</feature>
<reference evidence="10 11" key="1">
    <citation type="submission" date="2018-01" db="EMBL/GenBank/DDBJ databases">
        <title>Tropical forage species Digitaria eriantha prevents oxidative stress under low temperature conditions by the incorporation of polyhydroxybutyrate-producing endophytic bacteria.</title>
        <authorList>
            <person name="Stritzler M."/>
            <person name="Ayub N."/>
        </authorList>
    </citation>
    <scope>NUCLEOTIDE SEQUENCE [LARGE SCALE GENOMIC DNA]</scope>
    <source>
        <strain evidence="10 11">FR1</strain>
    </source>
</reference>
<evidence type="ECO:0000256" key="6">
    <source>
        <dbReference type="ARBA" id="ARBA00049442"/>
    </source>
</evidence>
<evidence type="ECO:0000256" key="5">
    <source>
        <dbReference type="ARBA" id="ARBA00023141"/>
    </source>
</evidence>
<feature type="binding site" evidence="7">
    <location>
        <position position="258"/>
    </location>
    <ligand>
        <name>shikimate</name>
        <dbReference type="ChEBI" id="CHEBI:36208"/>
    </ligand>
</feature>
<evidence type="ECO:0000256" key="1">
    <source>
        <dbReference type="ARBA" id="ARBA00004871"/>
    </source>
</evidence>
<feature type="binding site" evidence="7">
    <location>
        <begin position="136"/>
        <end position="140"/>
    </location>
    <ligand>
        <name>NADP(+)</name>
        <dbReference type="ChEBI" id="CHEBI:58349"/>
    </ligand>
</feature>
<feature type="domain" description="Quinate/shikimate 5-dehydrogenase/glutamyl-tRNA reductase" evidence="8">
    <location>
        <begin position="124"/>
        <end position="202"/>
    </location>
</feature>
<keyword evidence="7" id="KW-0028">Amino-acid biosynthesis</keyword>
<feature type="binding site" evidence="7">
    <location>
        <position position="72"/>
    </location>
    <ligand>
        <name>shikimate</name>
        <dbReference type="ChEBI" id="CHEBI:36208"/>
    </ligand>
</feature>
<feature type="domain" description="Shikimate dehydrogenase substrate binding N-terminal" evidence="9">
    <location>
        <begin position="12"/>
        <end position="99"/>
    </location>
</feature>
<keyword evidence="3 7" id="KW-0521">NADP</keyword>
<dbReference type="SUPFAM" id="SSF53223">
    <property type="entry name" value="Aminoacid dehydrogenase-like, N-terminal domain"/>
    <property type="match status" value="1"/>
</dbReference>
<dbReference type="Pfam" id="PF08501">
    <property type="entry name" value="Shikimate_dh_N"/>
    <property type="match status" value="1"/>
</dbReference>
<comment type="subunit">
    <text evidence="7">Homodimer.</text>
</comment>
<keyword evidence="11" id="KW-1185">Reference proteome</keyword>
<dbReference type="NCBIfam" id="NF001319">
    <property type="entry name" value="PRK00258.3-3"/>
    <property type="match status" value="1"/>
</dbReference>
<dbReference type="InterPro" id="IPR013708">
    <property type="entry name" value="Shikimate_DH-bd_N"/>
</dbReference>
<feature type="binding site" evidence="7">
    <location>
        <position position="251"/>
    </location>
    <ligand>
        <name>NADP(+)</name>
        <dbReference type="ChEBI" id="CHEBI:58349"/>
    </ligand>
</feature>
<organism evidence="10 11">
    <name type="scientific">Pseudomonas ogarae (strain DSM 112162 / CECT 30235 / F113)</name>
    <dbReference type="NCBI Taxonomy" id="1114970"/>
    <lineage>
        <taxon>Bacteria</taxon>
        <taxon>Pseudomonadati</taxon>
        <taxon>Pseudomonadota</taxon>
        <taxon>Gammaproteobacteria</taxon>
        <taxon>Pseudomonadales</taxon>
        <taxon>Pseudomonadaceae</taxon>
        <taxon>Pseudomonas</taxon>
    </lineage>
</organism>
<dbReference type="Gene3D" id="3.40.50.10860">
    <property type="entry name" value="Leucine Dehydrogenase, chain A, domain 1"/>
    <property type="match status" value="1"/>
</dbReference>
<evidence type="ECO:0000256" key="2">
    <source>
        <dbReference type="ARBA" id="ARBA00012962"/>
    </source>
</evidence>
<dbReference type="PANTHER" id="PTHR21089:SF1">
    <property type="entry name" value="BIFUNCTIONAL 3-DEHYDROQUINATE DEHYDRATASE_SHIKIMATE DEHYDROGENASE, CHLOROPLASTIC"/>
    <property type="match status" value="1"/>
</dbReference>
<evidence type="ECO:0000259" key="9">
    <source>
        <dbReference type="Pfam" id="PF08501"/>
    </source>
</evidence>
<feature type="binding site" evidence="7">
    <location>
        <position position="228"/>
    </location>
    <ligand>
        <name>NADP(+)</name>
        <dbReference type="ChEBI" id="CHEBI:58349"/>
    </ligand>
</feature>
<protein>
    <recommendedName>
        <fullName evidence="2 7">Shikimate dehydrogenase (NADP(+))</fullName>
        <shortName evidence="7">SDH</shortName>
        <ecNumber evidence="2 7">1.1.1.25</ecNumber>
    </recommendedName>
</protein>
<dbReference type="Pfam" id="PF01488">
    <property type="entry name" value="Shikimate_DH"/>
    <property type="match status" value="1"/>
</dbReference>
<dbReference type="Proteomes" id="UP000235315">
    <property type="component" value="Chromosome"/>
</dbReference>
<comment type="similarity">
    <text evidence="7">Belongs to the shikimate dehydrogenase family.</text>
</comment>
<dbReference type="CDD" id="cd01065">
    <property type="entry name" value="NAD_bind_Shikimate_DH"/>
    <property type="match status" value="1"/>
</dbReference>
<evidence type="ECO:0000256" key="4">
    <source>
        <dbReference type="ARBA" id="ARBA00023002"/>
    </source>
</evidence>
<keyword evidence="5 7" id="KW-0057">Aromatic amino acid biosynthesis</keyword>
<keyword evidence="4 7" id="KW-0560">Oxidoreductase</keyword>
<accession>A0ABM6R5W7</accession>
<proteinExistence type="inferred from homology"/>
<evidence type="ECO:0000313" key="10">
    <source>
        <dbReference type="EMBL" id="AUO48873.1"/>
    </source>
</evidence>
<dbReference type="PANTHER" id="PTHR21089">
    <property type="entry name" value="SHIKIMATE DEHYDROGENASE"/>
    <property type="match status" value="1"/>
</dbReference>
<dbReference type="SUPFAM" id="SSF51735">
    <property type="entry name" value="NAD(P)-binding Rossmann-fold domains"/>
    <property type="match status" value="1"/>
</dbReference>
<dbReference type="InterPro" id="IPR046346">
    <property type="entry name" value="Aminoacid_DH-like_N_sf"/>
</dbReference>
<evidence type="ECO:0000313" key="11">
    <source>
        <dbReference type="Proteomes" id="UP000235315"/>
    </source>
</evidence>
<comment type="caution">
    <text evidence="7">Lacks conserved residue(s) required for the propagation of feature annotation.</text>
</comment>
<comment type="catalytic activity">
    <reaction evidence="6 7">
        <text>shikimate + NADP(+) = 3-dehydroshikimate + NADPH + H(+)</text>
        <dbReference type="Rhea" id="RHEA:17737"/>
        <dbReference type="ChEBI" id="CHEBI:15378"/>
        <dbReference type="ChEBI" id="CHEBI:16630"/>
        <dbReference type="ChEBI" id="CHEBI:36208"/>
        <dbReference type="ChEBI" id="CHEBI:57783"/>
        <dbReference type="ChEBI" id="CHEBI:58349"/>
        <dbReference type="EC" id="1.1.1.25"/>
    </reaction>
</comment>
<name>A0ABM6R5W7_PSEO1</name>
<dbReference type="HAMAP" id="MF_00222">
    <property type="entry name" value="Shikimate_DH_AroE"/>
    <property type="match status" value="1"/>
</dbReference>
<comment type="pathway">
    <text evidence="1 7">Metabolic intermediate biosynthesis; chorismate biosynthesis; chorismate from D-erythrose 4-phosphate and phosphoenolpyruvate: step 4/7.</text>
</comment>
<dbReference type="InterPro" id="IPR036291">
    <property type="entry name" value="NAD(P)-bd_dom_sf"/>
</dbReference>
<dbReference type="Gene3D" id="3.40.50.720">
    <property type="entry name" value="NAD(P)-binding Rossmann-like Domain"/>
    <property type="match status" value="1"/>
</dbReference>
<sequence>MSMSNITVLAGLIGAGIQASRTPAMHEHEGDAQGMRYLYRLIDLDALKLDSGALADLLVAAERMDFTGLNITFPCKQAIIPLLDELSPEARGIGAVNTVVFKDGKRIGHNTDCLGFAEGFRRGLGDVARKRVVQMGAGGAGAAVAHALLMEGVETLSIFDVEASRAEALANNLNQHFGAVRARAGHDLPTAMAEADGLVNTTPMGMAKLPGMPVPVELLRGTLWVAEIVYFPLETELLRNARAVGCRTLDGGNMAVFQAVKAFELFSGVAPDAQRMLAHFQSMNH</sequence>
<evidence type="ECO:0000256" key="3">
    <source>
        <dbReference type="ARBA" id="ARBA00022857"/>
    </source>
</evidence>
<evidence type="ECO:0000259" key="8">
    <source>
        <dbReference type="Pfam" id="PF01488"/>
    </source>
</evidence>
<gene>
    <name evidence="7" type="primary">aroE</name>
    <name evidence="10" type="ORF">C1C98_27210</name>
</gene>